<evidence type="ECO:0000256" key="3">
    <source>
        <dbReference type="ARBA" id="ARBA00022553"/>
    </source>
</evidence>
<dbReference type="EC" id="2.7.13.3" evidence="2"/>
<comment type="catalytic activity">
    <reaction evidence="1">
        <text>ATP + protein L-histidine = ADP + protein N-phospho-L-histidine.</text>
        <dbReference type="EC" id="2.7.13.3"/>
    </reaction>
</comment>
<dbReference type="EMBL" id="CP143423">
    <property type="protein sequence ID" value="WVX51375.1"/>
    <property type="molecule type" value="Genomic_DNA"/>
</dbReference>
<organism evidence="10 11">
    <name type="scientific">Roseobacter fucihabitans</name>
    <dbReference type="NCBI Taxonomy" id="1537242"/>
    <lineage>
        <taxon>Bacteria</taxon>
        <taxon>Pseudomonadati</taxon>
        <taxon>Pseudomonadota</taxon>
        <taxon>Alphaproteobacteria</taxon>
        <taxon>Rhodobacterales</taxon>
        <taxon>Roseobacteraceae</taxon>
        <taxon>Roseobacter</taxon>
    </lineage>
</organism>
<evidence type="ECO:0000256" key="8">
    <source>
        <dbReference type="SAM" id="Phobius"/>
    </source>
</evidence>
<evidence type="ECO:0000256" key="4">
    <source>
        <dbReference type="ARBA" id="ARBA00022679"/>
    </source>
</evidence>
<keyword evidence="8" id="KW-0812">Transmembrane</keyword>
<evidence type="ECO:0000313" key="10">
    <source>
        <dbReference type="EMBL" id="WVX51375.1"/>
    </source>
</evidence>
<keyword evidence="8" id="KW-0472">Membrane</keyword>
<evidence type="ECO:0000256" key="1">
    <source>
        <dbReference type="ARBA" id="ARBA00000085"/>
    </source>
</evidence>
<keyword evidence="7" id="KW-0067">ATP-binding</keyword>
<dbReference type="Gene3D" id="3.30.450.20">
    <property type="entry name" value="PAS domain"/>
    <property type="match status" value="2"/>
</dbReference>
<evidence type="ECO:0000256" key="2">
    <source>
        <dbReference type="ARBA" id="ARBA00012438"/>
    </source>
</evidence>
<evidence type="ECO:0000259" key="9">
    <source>
        <dbReference type="Pfam" id="PF07568"/>
    </source>
</evidence>
<keyword evidence="11" id="KW-1185">Reference proteome</keyword>
<keyword evidence="8" id="KW-1133">Transmembrane helix</keyword>
<accession>A0ABZ2C1A9</accession>
<dbReference type="PANTHER" id="PTHR41523:SF8">
    <property type="entry name" value="ETHYLENE RESPONSE SENSOR PROTEIN"/>
    <property type="match status" value="1"/>
</dbReference>
<evidence type="ECO:0000256" key="5">
    <source>
        <dbReference type="ARBA" id="ARBA00022741"/>
    </source>
</evidence>
<feature type="transmembrane region" description="Helical" evidence="8">
    <location>
        <begin position="280"/>
        <end position="303"/>
    </location>
</feature>
<dbReference type="InterPro" id="IPR036890">
    <property type="entry name" value="HATPase_C_sf"/>
</dbReference>
<keyword evidence="3" id="KW-0597">Phosphoprotein</keyword>
<dbReference type="InterPro" id="IPR011495">
    <property type="entry name" value="Sig_transdc_His_kin_sub2_dim/P"/>
</dbReference>
<keyword evidence="6" id="KW-0418">Kinase</keyword>
<dbReference type="SUPFAM" id="SSF55874">
    <property type="entry name" value="ATPase domain of HSP90 chaperone/DNA topoisomerase II/histidine kinase"/>
    <property type="match status" value="1"/>
</dbReference>
<sequence length="568" mass="62130">MKQGHWYNSLRVLIVALMTLALFPLGAVAIYQTNRVAAEAEQNARLALLAITGDAAKVEELLIERAFGAARVLAATAENYISAPSKCTRDFARFVENDPRYSFIGILPVSGLMICSSSGAEYDFSEFPGFAQRMKDQVPAIEVNTSAPLSGTSVFIVSEPFEVAGAFAGFVSISIPHAGLPDTPDSLKDLGLEELMTLNSDGQVLTARSDMDTALAELPSEEEITSLLISGNTAFQSQNQLGESRRYTVVPIQGSPVTVLGVWRTGDGLARQVAGVVRPWLFPVLMWFASMCVAMLSMYMLVLRHLTKLRERMGDFADNRDVQIGKDLGPVPNELAELYGHFDSMTDTVLREEAALEDSLREKNVLIKEVHHRVKNNLQLISSIMNMQIRTAEHDETRTVLSRLQDRVLSLATIHRDLYQSQHGGMVNVGSLVSQVIENSLEVAVSSQEDIDVETEIDPILLYPDQAVPLSLLVAEGVTNAMKYLGSAEGQKPSISLMLKQSGDDCALRISNTVRTSKTVESTGLGAQLMNAFAIQLGGKMETEDLTDQFTMSVAFKIVDFVPDARDF</sequence>
<feature type="domain" description="Signal transduction histidine kinase subgroup 2 dimerisation and phosphoacceptor" evidence="9">
    <location>
        <begin position="369"/>
        <end position="441"/>
    </location>
</feature>
<dbReference type="Proteomes" id="UP001318682">
    <property type="component" value="Chromosome"/>
</dbReference>
<evidence type="ECO:0000256" key="7">
    <source>
        <dbReference type="ARBA" id="ARBA00022840"/>
    </source>
</evidence>
<evidence type="ECO:0000313" key="11">
    <source>
        <dbReference type="Proteomes" id="UP001318682"/>
    </source>
</evidence>
<evidence type="ECO:0000256" key="6">
    <source>
        <dbReference type="ARBA" id="ARBA00022777"/>
    </source>
</evidence>
<gene>
    <name evidence="10" type="ORF">ROLI_044760</name>
</gene>
<protein>
    <recommendedName>
        <fullName evidence="2">histidine kinase</fullName>
        <ecNumber evidence="2">2.7.13.3</ecNumber>
    </recommendedName>
</protein>
<name>A0ABZ2C1A9_9RHOB</name>
<dbReference type="Gene3D" id="3.30.565.10">
    <property type="entry name" value="Histidine kinase-like ATPase, C-terminal domain"/>
    <property type="match status" value="1"/>
</dbReference>
<proteinExistence type="predicted"/>
<keyword evidence="5" id="KW-0547">Nucleotide-binding</keyword>
<reference evidence="10 11" key="1">
    <citation type="submission" date="2015-07" db="EMBL/GenBank/DDBJ databases">
        <authorList>
            <person name="Voget S."/>
            <person name="Dogs M."/>
            <person name="Brinkhoff T.H."/>
            <person name="Daniel R."/>
        </authorList>
    </citation>
    <scope>NUCLEOTIDE SEQUENCE [LARGE SCALE GENOMIC DNA]</scope>
    <source>
        <strain evidence="10 11">B14</strain>
    </source>
</reference>
<dbReference type="Pfam" id="PF07568">
    <property type="entry name" value="HisKA_2"/>
    <property type="match status" value="1"/>
</dbReference>
<reference evidence="11" key="2">
    <citation type="submission" date="2024-01" db="EMBL/GenBank/DDBJ databases">
        <title>Roseobacter fucihabitans sp. nov., isolated from the brown alga Fucus spiralis.</title>
        <authorList>
            <person name="Hahnke S."/>
            <person name="Berger M."/>
            <person name="Schlingloff A."/>
            <person name="Athale I."/>
            <person name="Neumann-Schaal M."/>
            <person name="Adenaya A."/>
            <person name="Poehlein A."/>
            <person name="Daniel R."/>
            <person name="Pertersen J."/>
            <person name="Brinkhoff T."/>
        </authorList>
    </citation>
    <scope>NUCLEOTIDE SEQUENCE [LARGE SCALE GENOMIC DNA]</scope>
    <source>
        <strain evidence="11">B14</strain>
    </source>
</reference>
<dbReference type="PANTHER" id="PTHR41523">
    <property type="entry name" value="TWO-COMPONENT SYSTEM SENSOR PROTEIN"/>
    <property type="match status" value="1"/>
</dbReference>
<keyword evidence="4" id="KW-0808">Transferase</keyword>